<gene>
    <name evidence="2" type="ORF">MNOR_LOCUS40216</name>
</gene>
<protein>
    <recommendedName>
        <fullName evidence="1">Zinc finger CHCC-type domain-containing protein</fullName>
    </recommendedName>
</protein>
<dbReference type="InterPro" id="IPR019401">
    <property type="entry name" value="Znf_CHCC"/>
</dbReference>
<feature type="non-terminal residue" evidence="2">
    <location>
        <position position="104"/>
    </location>
</feature>
<organism evidence="2 3">
    <name type="scientific">Meganyctiphanes norvegica</name>
    <name type="common">Northern krill</name>
    <name type="synonym">Thysanopoda norvegica</name>
    <dbReference type="NCBI Taxonomy" id="48144"/>
    <lineage>
        <taxon>Eukaryota</taxon>
        <taxon>Metazoa</taxon>
        <taxon>Ecdysozoa</taxon>
        <taxon>Arthropoda</taxon>
        <taxon>Crustacea</taxon>
        <taxon>Multicrustacea</taxon>
        <taxon>Malacostraca</taxon>
        <taxon>Eumalacostraca</taxon>
        <taxon>Eucarida</taxon>
        <taxon>Euphausiacea</taxon>
        <taxon>Euphausiidae</taxon>
        <taxon>Meganyctiphanes</taxon>
    </lineage>
</organism>
<reference evidence="2 3" key="1">
    <citation type="submission" date="2024-05" db="EMBL/GenBank/DDBJ databases">
        <authorList>
            <person name="Wallberg A."/>
        </authorList>
    </citation>
    <scope>NUCLEOTIDE SEQUENCE [LARGE SCALE GENOMIC DNA]</scope>
</reference>
<sequence>MRSANSVLGPMATFHPVSALLRETLKFNIPPLLRLSDPFDVAAWSADDARQARFSIAPKQTNERWAIDLVSQVPAKSVTTRVVSCDGGPGGLGHPRIYINLDES</sequence>
<accession>A0AAV2STD1</accession>
<dbReference type="EMBL" id="CAXKWB010118302">
    <property type="protein sequence ID" value="CAL4236486.1"/>
    <property type="molecule type" value="Genomic_DNA"/>
</dbReference>
<dbReference type="AlphaFoldDB" id="A0AAV2STD1"/>
<evidence type="ECO:0000313" key="3">
    <source>
        <dbReference type="Proteomes" id="UP001497623"/>
    </source>
</evidence>
<dbReference type="GO" id="GO:0005739">
    <property type="term" value="C:mitochondrion"/>
    <property type="evidence" value="ECO:0007669"/>
    <property type="project" value="GOC"/>
</dbReference>
<dbReference type="PANTHER" id="PTHR13156:SF0">
    <property type="entry name" value="NADH DEHYDROGENASE [UBIQUINONE] IRON-SULFUR PROTEIN 6, MITOCHONDRIAL"/>
    <property type="match status" value="1"/>
</dbReference>
<feature type="domain" description="Zinc finger CHCC-type" evidence="1">
    <location>
        <begin position="81"/>
        <end position="103"/>
    </location>
</feature>
<dbReference type="Proteomes" id="UP001497623">
    <property type="component" value="Unassembled WGS sequence"/>
</dbReference>
<dbReference type="GO" id="GO:0006120">
    <property type="term" value="P:mitochondrial electron transport, NADH to ubiquinone"/>
    <property type="evidence" value="ECO:0007669"/>
    <property type="project" value="TreeGrafter"/>
</dbReference>
<name>A0AAV2STD1_MEGNR</name>
<evidence type="ECO:0000313" key="2">
    <source>
        <dbReference type="EMBL" id="CAL4236486.1"/>
    </source>
</evidence>
<proteinExistence type="predicted"/>
<dbReference type="Pfam" id="PF10276">
    <property type="entry name" value="zf-CHCC"/>
    <property type="match status" value="1"/>
</dbReference>
<comment type="caution">
    <text evidence="2">The sequence shown here is derived from an EMBL/GenBank/DDBJ whole genome shotgun (WGS) entry which is preliminary data.</text>
</comment>
<keyword evidence="3" id="KW-1185">Reference proteome</keyword>
<dbReference type="Gene3D" id="2.60.260.40">
    <property type="entry name" value="q5lls5 like domains"/>
    <property type="match status" value="1"/>
</dbReference>
<evidence type="ECO:0000259" key="1">
    <source>
        <dbReference type="Pfam" id="PF10276"/>
    </source>
</evidence>
<dbReference type="PANTHER" id="PTHR13156">
    <property type="entry name" value="NADH-UBIQUINONE OXIDOREDUCTASE 13 KD-A SUBUNIT"/>
    <property type="match status" value="1"/>
</dbReference>